<dbReference type="GO" id="GO:0016491">
    <property type="term" value="F:oxidoreductase activity"/>
    <property type="evidence" value="ECO:0007669"/>
    <property type="project" value="UniProtKB-KW"/>
</dbReference>
<comment type="caution">
    <text evidence="5">The sequence shown here is derived from an EMBL/GenBank/DDBJ whole genome shotgun (WGS) entry which is preliminary data.</text>
</comment>
<dbReference type="Pfam" id="PF03358">
    <property type="entry name" value="FMN_red"/>
    <property type="match status" value="1"/>
</dbReference>
<feature type="domain" description="NADPH-dependent FMN reductase-like" evidence="4">
    <location>
        <begin position="1"/>
        <end position="137"/>
    </location>
</feature>
<gene>
    <name evidence="5" type="ORF">ACFPJ4_00565</name>
</gene>
<reference evidence="6" key="1">
    <citation type="journal article" date="2019" name="Int. J. Syst. Evol. Microbiol.">
        <title>The Global Catalogue of Microorganisms (GCM) 10K type strain sequencing project: providing services to taxonomists for standard genome sequencing and annotation.</title>
        <authorList>
            <consortium name="The Broad Institute Genomics Platform"/>
            <consortium name="The Broad Institute Genome Sequencing Center for Infectious Disease"/>
            <person name="Wu L."/>
            <person name="Ma J."/>
        </authorList>
    </citation>
    <scope>NUCLEOTIDE SEQUENCE [LARGE SCALE GENOMIC DNA]</scope>
    <source>
        <strain evidence="6">CGMCC 4.6997</strain>
    </source>
</reference>
<sequence>MRVTVLVGNPRPASRTREVAEAAVRHLLADAPTEPSLSVVELCEHASVLFDPASEPLPTLRRTVAESELLVVASPTYKATYTGLLKAFFDGYPGNGLAGVPAIPVMTGADTGHALGAETGLRPLLVELGATVPTRALYFVTSRMDELDELVGAWASEQLLGLRRLAPLLDAVGRPAAADAADGGPR</sequence>
<keyword evidence="2" id="KW-0288">FMN</keyword>
<keyword evidence="1" id="KW-0285">Flavoprotein</keyword>
<dbReference type="Gene3D" id="3.40.50.360">
    <property type="match status" value="1"/>
</dbReference>
<dbReference type="SUPFAM" id="SSF52218">
    <property type="entry name" value="Flavoproteins"/>
    <property type="match status" value="1"/>
</dbReference>
<dbReference type="PANTHER" id="PTHR43408:SF1">
    <property type="entry name" value="FMN REDUCTASE (NADPH)"/>
    <property type="match status" value="1"/>
</dbReference>
<dbReference type="InterPro" id="IPR051814">
    <property type="entry name" value="NAD(P)H-dep_FMN_reductase"/>
</dbReference>
<organism evidence="5 6">
    <name type="scientific">Lysinimonas soli</name>
    <dbReference type="NCBI Taxonomy" id="1074233"/>
    <lineage>
        <taxon>Bacteria</taxon>
        <taxon>Bacillati</taxon>
        <taxon>Actinomycetota</taxon>
        <taxon>Actinomycetes</taxon>
        <taxon>Micrococcales</taxon>
        <taxon>Microbacteriaceae</taxon>
        <taxon>Lysinimonas</taxon>
    </lineage>
</organism>
<keyword evidence="3 5" id="KW-0560">Oxidoreductase</keyword>
<evidence type="ECO:0000313" key="6">
    <source>
        <dbReference type="Proteomes" id="UP001596039"/>
    </source>
</evidence>
<accession>A0ABW0NPA6</accession>
<evidence type="ECO:0000259" key="4">
    <source>
        <dbReference type="Pfam" id="PF03358"/>
    </source>
</evidence>
<name>A0ABW0NPA6_9MICO</name>
<dbReference type="InterPro" id="IPR029039">
    <property type="entry name" value="Flavoprotein-like_sf"/>
</dbReference>
<evidence type="ECO:0000256" key="3">
    <source>
        <dbReference type="ARBA" id="ARBA00023002"/>
    </source>
</evidence>
<keyword evidence="6" id="KW-1185">Reference proteome</keyword>
<protein>
    <submittedName>
        <fullName evidence="5">NADPH-dependent FMN reductase</fullName>
        <ecNumber evidence="5">1.-.-.-</ecNumber>
    </submittedName>
</protein>
<evidence type="ECO:0000313" key="5">
    <source>
        <dbReference type="EMBL" id="MFC5500724.1"/>
    </source>
</evidence>
<evidence type="ECO:0000256" key="2">
    <source>
        <dbReference type="ARBA" id="ARBA00022643"/>
    </source>
</evidence>
<dbReference type="InterPro" id="IPR005025">
    <property type="entry name" value="FMN_Rdtase-like_dom"/>
</dbReference>
<dbReference type="EMBL" id="JBHSMG010000001">
    <property type="protein sequence ID" value="MFC5500724.1"/>
    <property type="molecule type" value="Genomic_DNA"/>
</dbReference>
<dbReference type="EC" id="1.-.-.-" evidence="5"/>
<evidence type="ECO:0000256" key="1">
    <source>
        <dbReference type="ARBA" id="ARBA00022630"/>
    </source>
</evidence>
<dbReference type="Proteomes" id="UP001596039">
    <property type="component" value="Unassembled WGS sequence"/>
</dbReference>
<proteinExistence type="predicted"/>
<dbReference type="PANTHER" id="PTHR43408">
    <property type="entry name" value="FMN REDUCTASE (NADPH)"/>
    <property type="match status" value="1"/>
</dbReference>
<dbReference type="RefSeq" id="WP_386738326.1">
    <property type="nucleotide sequence ID" value="NZ_JBHSMG010000001.1"/>
</dbReference>